<accession>A0A7J9IHZ9</accession>
<feature type="compositionally biased region" description="Polar residues" evidence="1">
    <location>
        <begin position="335"/>
        <end position="347"/>
    </location>
</feature>
<organism evidence="2 3">
    <name type="scientific">Gossypium armourianum</name>
    <dbReference type="NCBI Taxonomy" id="34283"/>
    <lineage>
        <taxon>Eukaryota</taxon>
        <taxon>Viridiplantae</taxon>
        <taxon>Streptophyta</taxon>
        <taxon>Embryophyta</taxon>
        <taxon>Tracheophyta</taxon>
        <taxon>Spermatophyta</taxon>
        <taxon>Magnoliopsida</taxon>
        <taxon>eudicotyledons</taxon>
        <taxon>Gunneridae</taxon>
        <taxon>Pentapetalae</taxon>
        <taxon>rosids</taxon>
        <taxon>malvids</taxon>
        <taxon>Malvales</taxon>
        <taxon>Malvaceae</taxon>
        <taxon>Malvoideae</taxon>
        <taxon>Gossypium</taxon>
    </lineage>
</organism>
<evidence type="ECO:0000313" key="3">
    <source>
        <dbReference type="Proteomes" id="UP000593575"/>
    </source>
</evidence>
<feature type="compositionally biased region" description="Acidic residues" evidence="1">
    <location>
        <begin position="298"/>
        <end position="320"/>
    </location>
</feature>
<gene>
    <name evidence="2" type="ORF">Goarm_018094</name>
</gene>
<dbReference type="GO" id="GO:0009507">
    <property type="term" value="C:chloroplast"/>
    <property type="evidence" value="ECO:0007669"/>
    <property type="project" value="TreeGrafter"/>
</dbReference>
<dbReference type="Proteomes" id="UP000593575">
    <property type="component" value="Unassembled WGS sequence"/>
</dbReference>
<dbReference type="GO" id="GO:0000427">
    <property type="term" value="C:plastid-encoded plastid RNA polymerase complex"/>
    <property type="evidence" value="ECO:0007669"/>
    <property type="project" value="InterPro"/>
</dbReference>
<sequence>MHVIVEILAKRDPYRFRFPIEMRFVHPNIDHLIFNRFDFPPIFHRDEDANPDELRRDCGRPPLPRKDPGTKPEVEPLLSNHPYVDKLWQIHVAEQMILDDLEANPEKYKGKKLSELTDDDDYDEENNVQYTKVRYKKGLLPKMIVKTSVTELDLEAALAERELILIFSMERLYWEYRIQFLLIHSALRRAYKYMSLLSTDRLILHSRQALGLPLEEPGRYKDASFFGKDQYDPSNPLYRYDYWGEPKNSEKSKQERMTDAHNKSIVGKGTVWYEMSYEDAIKQKMQRETNSKGTMQMEADEDEKIDQVSDSDYDSDDDFDFSILSDSSFEFPNQPLVNGTESSSISD</sequence>
<reference evidence="2 3" key="1">
    <citation type="journal article" date="2019" name="Genome Biol. Evol.">
        <title>Insights into the evolution of the New World diploid cottons (Gossypium, subgenus Houzingenia) based on genome sequencing.</title>
        <authorList>
            <person name="Grover C.E."/>
            <person name="Arick M.A. 2nd"/>
            <person name="Thrash A."/>
            <person name="Conover J.L."/>
            <person name="Sanders W.S."/>
            <person name="Peterson D.G."/>
            <person name="Frelichowski J.E."/>
            <person name="Scheffler J.A."/>
            <person name="Scheffler B.E."/>
            <person name="Wendel J.F."/>
        </authorList>
    </citation>
    <scope>NUCLEOTIDE SEQUENCE [LARGE SCALE GENOMIC DNA]</scope>
    <source>
        <strain evidence="2">6</strain>
        <tissue evidence="2">Leaf</tissue>
    </source>
</reference>
<dbReference type="PANTHER" id="PTHR36371">
    <property type="entry name" value="PROTEIN PLASTID TRANSCRIPTIONALLY ACTIVE 10"/>
    <property type="match status" value="1"/>
</dbReference>
<feature type="compositionally biased region" description="Basic and acidic residues" evidence="1">
    <location>
        <begin position="48"/>
        <end position="74"/>
    </location>
</feature>
<proteinExistence type="predicted"/>
<name>A0A7J9IHZ9_9ROSI</name>
<feature type="region of interest" description="Disordered" evidence="1">
    <location>
        <begin position="48"/>
        <end position="75"/>
    </location>
</feature>
<feature type="non-terminal residue" evidence="2">
    <location>
        <position position="1"/>
    </location>
</feature>
<dbReference type="PANTHER" id="PTHR36371:SF1">
    <property type="entry name" value="PROTEIN PLASTID TRANSCRIPTIONALLY ACTIVE 10"/>
    <property type="match status" value="1"/>
</dbReference>
<dbReference type="AlphaFoldDB" id="A0A7J9IHZ9"/>
<evidence type="ECO:0000313" key="2">
    <source>
        <dbReference type="EMBL" id="MBA0821224.1"/>
    </source>
</evidence>
<comment type="caution">
    <text evidence="2">The sequence shown here is derived from an EMBL/GenBank/DDBJ whole genome shotgun (WGS) entry which is preliminary data.</text>
</comment>
<dbReference type="EMBL" id="JABFAE010000001">
    <property type="protein sequence ID" value="MBA0821224.1"/>
    <property type="molecule type" value="Genomic_DNA"/>
</dbReference>
<protein>
    <submittedName>
        <fullName evidence="2">Uncharacterized protein</fullName>
    </submittedName>
</protein>
<dbReference type="GO" id="GO:0003723">
    <property type="term" value="F:RNA binding"/>
    <property type="evidence" value="ECO:0007669"/>
    <property type="project" value="InterPro"/>
</dbReference>
<keyword evidence="3" id="KW-1185">Reference proteome</keyword>
<feature type="region of interest" description="Disordered" evidence="1">
    <location>
        <begin position="285"/>
        <end position="347"/>
    </location>
</feature>
<evidence type="ECO:0000256" key="1">
    <source>
        <dbReference type="SAM" id="MobiDB-lite"/>
    </source>
</evidence>
<dbReference type="InterPro" id="IPR044967">
    <property type="entry name" value="PTAC10"/>
</dbReference>